<dbReference type="Proteomes" id="UP000184089">
    <property type="component" value="Unassembled WGS sequence"/>
</dbReference>
<evidence type="ECO:0000256" key="1">
    <source>
        <dbReference type="ARBA" id="ARBA00009437"/>
    </source>
</evidence>
<evidence type="ECO:0000313" key="8">
    <source>
        <dbReference type="Proteomes" id="UP000184089"/>
    </source>
</evidence>
<comment type="similarity">
    <text evidence="1">Belongs to the LysR transcriptional regulatory family.</text>
</comment>
<evidence type="ECO:0000313" key="6">
    <source>
        <dbReference type="EMBL" id="MZL70076.1"/>
    </source>
</evidence>
<dbReference type="InterPro" id="IPR005119">
    <property type="entry name" value="LysR_subst-bd"/>
</dbReference>
<dbReference type="Pfam" id="PF03466">
    <property type="entry name" value="LysR_substrate"/>
    <property type="match status" value="1"/>
</dbReference>
<evidence type="ECO:0000313" key="7">
    <source>
        <dbReference type="EMBL" id="SHF81701.1"/>
    </source>
</evidence>
<dbReference type="Pfam" id="PF00126">
    <property type="entry name" value="HTH_1"/>
    <property type="match status" value="1"/>
</dbReference>
<dbReference type="PANTHER" id="PTHR30419">
    <property type="entry name" value="HTH-TYPE TRANSCRIPTIONAL REGULATOR YBHD"/>
    <property type="match status" value="1"/>
</dbReference>
<accession>A0AAQ1MC46</accession>
<dbReference type="PROSITE" id="PS50931">
    <property type="entry name" value="HTH_LYSR"/>
    <property type="match status" value="1"/>
</dbReference>
<sequence length="291" mass="31773">MELKQLSAFVAVAEEGTISAAARRLHMTQPPLSHQLKLLEEELSLTLFERGARKVTLTPAGELFYPRAANILEMARVARKELSDLAVGKRGTLRLGTVSSSGSALLSSRIREFHALYPDVDFSLHEGNTYQLLELLRAGIIEVAVARTPFQAEGFHCSYLSPEPMVAVAGPAHPWPGEGALSLTYLKGRPLILYRRFEDLIARQCAAAGFAPTVLCKNDDARTTLMWVGAGLGVALVPRSALKIMQGLQVSCREIDDPALTTQIAAVWAKNRPLSPPAQGFVEVFSREREV</sequence>
<gene>
    <name evidence="6" type="ORF">GT747_09960</name>
    <name evidence="7" type="ORF">SAMN05444424_0786</name>
</gene>
<dbReference type="Proteomes" id="UP000474718">
    <property type="component" value="Unassembled WGS sequence"/>
</dbReference>
<dbReference type="InterPro" id="IPR050950">
    <property type="entry name" value="HTH-type_LysR_regulators"/>
</dbReference>
<keyword evidence="3" id="KW-0238">DNA-binding</keyword>
<dbReference type="CDD" id="cd05466">
    <property type="entry name" value="PBP2_LTTR_substrate"/>
    <property type="match status" value="1"/>
</dbReference>
<reference evidence="8" key="2">
    <citation type="submission" date="2016-11" db="EMBL/GenBank/DDBJ databases">
        <authorList>
            <person name="Jaros S."/>
            <person name="Januszkiewicz K."/>
            <person name="Wedrychowicz H."/>
        </authorList>
    </citation>
    <scope>NUCLEOTIDE SEQUENCE [LARGE SCALE GENOMIC DNA]</scope>
    <source>
        <strain evidence="8">DSM 4029</strain>
    </source>
</reference>
<reference evidence="7" key="1">
    <citation type="submission" date="2016-11" db="EMBL/GenBank/DDBJ databases">
        <authorList>
            <person name="Varghese N."/>
            <person name="Submissions S."/>
        </authorList>
    </citation>
    <scope>NUCLEOTIDE SEQUENCE</scope>
    <source>
        <strain evidence="7">DSM 4029</strain>
    </source>
</reference>
<dbReference type="EMBL" id="WWVX01000007">
    <property type="protein sequence ID" value="MZL70076.1"/>
    <property type="molecule type" value="Genomic_DNA"/>
</dbReference>
<proteinExistence type="inferred from homology"/>
<dbReference type="GO" id="GO:0005829">
    <property type="term" value="C:cytosol"/>
    <property type="evidence" value="ECO:0007669"/>
    <property type="project" value="TreeGrafter"/>
</dbReference>
<feature type="domain" description="HTH lysR-type" evidence="5">
    <location>
        <begin position="1"/>
        <end position="58"/>
    </location>
</feature>
<dbReference type="EMBL" id="FQVY01000001">
    <property type="protein sequence ID" value="SHF81701.1"/>
    <property type="molecule type" value="Genomic_DNA"/>
</dbReference>
<name>A0AAQ1MC46_9FIRM</name>
<comment type="caution">
    <text evidence="7">The sequence shown here is derived from an EMBL/GenBank/DDBJ whole genome shotgun (WGS) entry which is preliminary data.</text>
</comment>
<protein>
    <submittedName>
        <fullName evidence="6">LysR family transcriptional regulator</fullName>
    </submittedName>
    <submittedName>
        <fullName evidence="7">Transcriptional regulator, LysR family</fullName>
    </submittedName>
</protein>
<dbReference type="FunFam" id="1.10.10.10:FF:000001">
    <property type="entry name" value="LysR family transcriptional regulator"/>
    <property type="match status" value="1"/>
</dbReference>
<dbReference type="RefSeq" id="WP_044992224.1">
    <property type="nucleotide sequence ID" value="NZ_FQVY01000001.1"/>
</dbReference>
<dbReference type="AlphaFoldDB" id="A0AAQ1MC46"/>
<dbReference type="Gene3D" id="1.10.10.10">
    <property type="entry name" value="Winged helix-like DNA-binding domain superfamily/Winged helix DNA-binding domain"/>
    <property type="match status" value="1"/>
</dbReference>
<dbReference type="PRINTS" id="PR00039">
    <property type="entry name" value="HTHLYSR"/>
</dbReference>
<evidence type="ECO:0000256" key="3">
    <source>
        <dbReference type="ARBA" id="ARBA00023125"/>
    </source>
</evidence>
<keyword evidence="2" id="KW-0805">Transcription regulation</keyword>
<dbReference type="InterPro" id="IPR000847">
    <property type="entry name" value="LysR_HTH_N"/>
</dbReference>
<reference evidence="6 9" key="3">
    <citation type="journal article" date="2019" name="Nat. Med.">
        <title>A library of human gut bacterial isolates paired with longitudinal multiomics data enables mechanistic microbiome research.</title>
        <authorList>
            <person name="Poyet M."/>
            <person name="Groussin M."/>
            <person name="Gibbons S.M."/>
            <person name="Avila-Pacheco J."/>
            <person name="Jiang X."/>
            <person name="Kearney S.M."/>
            <person name="Perrotta A.R."/>
            <person name="Berdy B."/>
            <person name="Zhao S."/>
            <person name="Lieberman T.D."/>
            <person name="Swanson P.K."/>
            <person name="Smith M."/>
            <person name="Roesemann S."/>
            <person name="Alexander J.E."/>
            <person name="Rich S.A."/>
            <person name="Livny J."/>
            <person name="Vlamakis H."/>
            <person name="Clish C."/>
            <person name="Bullock K."/>
            <person name="Deik A."/>
            <person name="Scott J."/>
            <person name="Pierce K.A."/>
            <person name="Xavier R.J."/>
            <person name="Alm E.J."/>
        </authorList>
    </citation>
    <scope>NUCLEOTIDE SEQUENCE [LARGE SCALE GENOMIC DNA]</scope>
    <source>
        <strain evidence="6 9">BIOML-A2</strain>
    </source>
</reference>
<dbReference type="GO" id="GO:0003700">
    <property type="term" value="F:DNA-binding transcription factor activity"/>
    <property type="evidence" value="ECO:0007669"/>
    <property type="project" value="InterPro"/>
</dbReference>
<evidence type="ECO:0000313" key="9">
    <source>
        <dbReference type="Proteomes" id="UP000474718"/>
    </source>
</evidence>
<dbReference type="InterPro" id="IPR036388">
    <property type="entry name" value="WH-like_DNA-bd_sf"/>
</dbReference>
<keyword evidence="4" id="KW-0804">Transcription</keyword>
<keyword evidence="9" id="KW-1185">Reference proteome</keyword>
<evidence type="ECO:0000256" key="4">
    <source>
        <dbReference type="ARBA" id="ARBA00023163"/>
    </source>
</evidence>
<evidence type="ECO:0000259" key="5">
    <source>
        <dbReference type="PROSITE" id="PS50931"/>
    </source>
</evidence>
<dbReference type="GO" id="GO:0003677">
    <property type="term" value="F:DNA binding"/>
    <property type="evidence" value="ECO:0007669"/>
    <property type="project" value="UniProtKB-KW"/>
</dbReference>
<dbReference type="Gene3D" id="3.40.190.290">
    <property type="match status" value="1"/>
</dbReference>
<dbReference type="SUPFAM" id="SSF46785">
    <property type="entry name" value="Winged helix' DNA-binding domain"/>
    <property type="match status" value="1"/>
</dbReference>
<evidence type="ECO:0000256" key="2">
    <source>
        <dbReference type="ARBA" id="ARBA00023015"/>
    </source>
</evidence>
<organism evidence="7 8">
    <name type="scientific">Bittarella massiliensis</name>
    <name type="common">ex Durand et al. 2017</name>
    <dbReference type="NCBI Taxonomy" id="1720313"/>
    <lineage>
        <taxon>Bacteria</taxon>
        <taxon>Bacillati</taxon>
        <taxon>Bacillota</taxon>
        <taxon>Clostridia</taxon>
        <taxon>Eubacteriales</taxon>
        <taxon>Oscillospiraceae</taxon>
        <taxon>Bittarella (ex Durand et al. 2017)</taxon>
    </lineage>
</organism>
<dbReference type="SUPFAM" id="SSF53850">
    <property type="entry name" value="Periplasmic binding protein-like II"/>
    <property type="match status" value="1"/>
</dbReference>
<dbReference type="InterPro" id="IPR036390">
    <property type="entry name" value="WH_DNA-bd_sf"/>
</dbReference>